<dbReference type="AlphaFoldDB" id="N2ACZ0"/>
<dbReference type="PATRIC" id="fig|1235802.3.peg.2581"/>
<dbReference type="Proteomes" id="UP000012589">
    <property type="component" value="Unassembled WGS sequence"/>
</dbReference>
<keyword evidence="1" id="KW-1133">Transmembrane helix</keyword>
<reference evidence="2 3" key="1">
    <citation type="journal article" date="2014" name="Genome Announc.">
        <title>Draft genome sequences of the altered schaedler flora, a defined bacterial community from gnotobiotic mice.</title>
        <authorList>
            <person name="Wannemuehler M.J."/>
            <person name="Overstreet A.M."/>
            <person name="Ward D.V."/>
            <person name="Phillips G.J."/>
        </authorList>
    </citation>
    <scope>NUCLEOTIDE SEQUENCE [LARGE SCALE GENOMIC DNA]</scope>
    <source>
        <strain evidence="2 3">ASF492</strain>
    </source>
</reference>
<keyword evidence="1" id="KW-0472">Membrane</keyword>
<keyword evidence="1" id="KW-0812">Transmembrane</keyword>
<evidence type="ECO:0000313" key="3">
    <source>
        <dbReference type="Proteomes" id="UP000012589"/>
    </source>
</evidence>
<gene>
    <name evidence="2" type="ORF">C823_02441</name>
</gene>
<dbReference type="eggNOG" id="ENOG502ZA3H">
    <property type="taxonomic scope" value="Bacteria"/>
</dbReference>
<dbReference type="EMBL" id="AQFT01000072">
    <property type="protein sequence ID" value="EMZ27317.1"/>
    <property type="molecule type" value="Genomic_DNA"/>
</dbReference>
<evidence type="ECO:0000256" key="1">
    <source>
        <dbReference type="SAM" id="Phobius"/>
    </source>
</evidence>
<feature type="transmembrane region" description="Helical" evidence="1">
    <location>
        <begin position="197"/>
        <end position="215"/>
    </location>
</feature>
<comment type="caution">
    <text evidence="2">The sequence shown here is derived from an EMBL/GenBank/DDBJ whole genome shotgun (WGS) entry which is preliminary data.</text>
</comment>
<organism evidence="2 3">
    <name type="scientific">Eubacterium plexicaudatum ASF492</name>
    <dbReference type="NCBI Taxonomy" id="1235802"/>
    <lineage>
        <taxon>Bacteria</taxon>
        <taxon>Bacillati</taxon>
        <taxon>Bacillota</taxon>
        <taxon>Clostridia</taxon>
        <taxon>Eubacteriales</taxon>
        <taxon>Eubacteriaceae</taxon>
        <taxon>Eubacterium</taxon>
    </lineage>
</organism>
<feature type="transmembrane region" description="Helical" evidence="1">
    <location>
        <begin position="169"/>
        <end position="191"/>
    </location>
</feature>
<proteinExistence type="predicted"/>
<protein>
    <submittedName>
        <fullName evidence="2">Uncharacterized protein</fullName>
    </submittedName>
</protein>
<dbReference type="STRING" id="1235802.C823_02441"/>
<dbReference type="OrthoDB" id="9772748at2"/>
<evidence type="ECO:0000313" key="2">
    <source>
        <dbReference type="EMBL" id="EMZ27317.1"/>
    </source>
</evidence>
<sequence length="390" mass="45926">MGFFKRRKDRAALEKVMEDVRVPGGLEQLSGTSSGMVAERCEQLMQNAREIDDGKKEYYIVTSYLNDIEIIENLAPDQAEEIQKAADYVAKLNQSRDQFLNTSKRISDAQFKMLQSQEDQIPDAIKNLRANEEYQATVKRDMQYLEGEKQEWEIQNRENRRLRKRLRRASFMLLFAAATAAVLMLVLSLGFDYDLQYAWIGIIAAALFGSAYIVFRLESSRRDIQQAEVNINYAILLLNKVKIKYVNITNAVDYGRNRFHVRDSREFEYQWEMYQNAMREQEKYRKTNEDLNYYYDKLVRLLKKCGLYDSRVWTEQPQALVDQKEMVEIKHDLLVRRQKLRSKIAFNLDIVKKERAEIIKALRVNEEARTVQVLEMIRSIDKLSGMEEKA</sequence>
<accession>N2ACZ0</accession>
<name>N2ACZ0_9FIRM</name>
<dbReference type="HOGENOM" id="CLU_044188_0_0_9"/>
<keyword evidence="3" id="KW-1185">Reference proteome</keyword>